<proteinExistence type="predicted"/>
<accession>A0A6C0AH72</accession>
<name>A0A6C0AH72_9ZZZZ</name>
<evidence type="ECO:0000313" key="1">
    <source>
        <dbReference type="EMBL" id="QHS79144.1"/>
    </source>
</evidence>
<protein>
    <submittedName>
        <fullName evidence="1">Uncharacterized protein</fullName>
    </submittedName>
</protein>
<dbReference type="AlphaFoldDB" id="A0A6C0AH72"/>
<reference evidence="1" key="1">
    <citation type="journal article" date="2020" name="Nature">
        <title>Giant virus diversity and host interactions through global metagenomics.</title>
        <authorList>
            <person name="Schulz F."/>
            <person name="Roux S."/>
            <person name="Paez-Espino D."/>
            <person name="Jungbluth S."/>
            <person name="Walsh D.A."/>
            <person name="Denef V.J."/>
            <person name="McMahon K.D."/>
            <person name="Konstantinidis K.T."/>
            <person name="Eloe-Fadrosh E.A."/>
            <person name="Kyrpides N.C."/>
            <person name="Woyke T."/>
        </authorList>
    </citation>
    <scope>NUCLEOTIDE SEQUENCE</scope>
    <source>
        <strain evidence="1">GVMAG-S-1035118-87</strain>
    </source>
</reference>
<organism evidence="1">
    <name type="scientific">viral metagenome</name>
    <dbReference type="NCBI Taxonomy" id="1070528"/>
    <lineage>
        <taxon>unclassified sequences</taxon>
        <taxon>metagenomes</taxon>
        <taxon>organismal metagenomes</taxon>
    </lineage>
</organism>
<dbReference type="EMBL" id="MN740626">
    <property type="protein sequence ID" value="QHS79144.1"/>
    <property type="molecule type" value="Genomic_DNA"/>
</dbReference>
<sequence length="99" mass="11642">MMDEFEEIKRILDHYCYEERLKDVSNKLHTSEADQVFAALVALKDAHVEYHYRLGFCLHERVSSLIDASNAAADVYRIKSRELSVALYGEEEVLRREYE</sequence>